<comment type="caution">
    <text evidence="1">The sequence shown here is derived from an EMBL/GenBank/DDBJ whole genome shotgun (WGS) entry which is preliminary data.</text>
</comment>
<reference evidence="1 2" key="1">
    <citation type="journal article" date="2023" name="Nucleic Acids Res.">
        <title>The hologenome of Daphnia magna reveals possible DNA methylation and microbiome-mediated evolution of the host genome.</title>
        <authorList>
            <person name="Chaturvedi A."/>
            <person name="Li X."/>
            <person name="Dhandapani V."/>
            <person name="Marshall H."/>
            <person name="Kissane S."/>
            <person name="Cuenca-Cambronero M."/>
            <person name="Asole G."/>
            <person name="Calvet F."/>
            <person name="Ruiz-Romero M."/>
            <person name="Marangio P."/>
            <person name="Guigo R."/>
            <person name="Rago D."/>
            <person name="Mirbahai L."/>
            <person name="Eastwood N."/>
            <person name="Colbourne J.K."/>
            <person name="Zhou J."/>
            <person name="Mallon E."/>
            <person name="Orsini L."/>
        </authorList>
    </citation>
    <scope>NUCLEOTIDE SEQUENCE [LARGE SCALE GENOMIC DNA]</scope>
    <source>
        <strain evidence="1">LRV0_1</strain>
    </source>
</reference>
<evidence type="ECO:0000313" key="1">
    <source>
        <dbReference type="EMBL" id="KAK4018269.1"/>
    </source>
</evidence>
<keyword evidence="2" id="KW-1185">Reference proteome</keyword>
<dbReference type="EMBL" id="JAOYFB010000036">
    <property type="protein sequence ID" value="KAK4018269.1"/>
    <property type="molecule type" value="Genomic_DNA"/>
</dbReference>
<evidence type="ECO:0000313" key="2">
    <source>
        <dbReference type="Proteomes" id="UP001234178"/>
    </source>
</evidence>
<organism evidence="1 2">
    <name type="scientific">Daphnia magna</name>
    <dbReference type="NCBI Taxonomy" id="35525"/>
    <lineage>
        <taxon>Eukaryota</taxon>
        <taxon>Metazoa</taxon>
        <taxon>Ecdysozoa</taxon>
        <taxon>Arthropoda</taxon>
        <taxon>Crustacea</taxon>
        <taxon>Branchiopoda</taxon>
        <taxon>Diplostraca</taxon>
        <taxon>Cladocera</taxon>
        <taxon>Anomopoda</taxon>
        <taxon>Daphniidae</taxon>
        <taxon>Daphnia</taxon>
    </lineage>
</organism>
<sequence>MGSFVEKIEDEDFLHCLRGENLSCWERAPPVRGLACRWRIKKTPAHSILFLLSARIAFSTDDLTLQWLDLQPSSTVEPTDPTR</sequence>
<protein>
    <submittedName>
        <fullName evidence="1">Uncharacterized protein</fullName>
    </submittedName>
</protein>
<proteinExistence type="predicted"/>
<accession>A0ABR0A029</accession>
<name>A0ABR0A029_9CRUS</name>
<gene>
    <name evidence="1" type="ORF">OUZ56_000331</name>
</gene>
<dbReference type="Proteomes" id="UP001234178">
    <property type="component" value="Unassembled WGS sequence"/>
</dbReference>